<keyword evidence="3" id="KW-1185">Reference proteome</keyword>
<dbReference type="Proteomes" id="UP000232710">
    <property type="component" value="Segment"/>
</dbReference>
<feature type="transmembrane region" description="Helical" evidence="1">
    <location>
        <begin position="6"/>
        <end position="24"/>
    </location>
</feature>
<evidence type="ECO:0000313" key="3">
    <source>
        <dbReference type="Proteomes" id="UP000232710"/>
    </source>
</evidence>
<name>G9E6A9_MPSP1</name>
<keyword evidence="1" id="KW-1133">Transmembrane helix</keyword>
<proteinExistence type="predicted"/>
<accession>G9E6A9</accession>
<gene>
    <name evidence="2" type="ORF">MPXG_00138</name>
</gene>
<organism evidence="2 3">
    <name type="scientific">Micromonas pusilla virus SP1</name>
    <name type="common">MpV-SP1</name>
    <dbReference type="NCBI Taxonomy" id="373996"/>
    <lineage>
        <taxon>Viruses</taxon>
        <taxon>Varidnaviria</taxon>
        <taxon>Bamfordvirae</taxon>
        <taxon>Nucleocytoviricota</taxon>
        <taxon>Megaviricetes</taxon>
        <taxon>Algavirales</taxon>
        <taxon>Phycodnaviridae</taxon>
        <taxon>Prasinovirus</taxon>
        <taxon>Prasinovirus micromonas</taxon>
    </lineage>
</organism>
<evidence type="ECO:0000256" key="1">
    <source>
        <dbReference type="SAM" id="Phobius"/>
    </source>
</evidence>
<protein>
    <submittedName>
        <fullName evidence="2">Uncharacterized protein</fullName>
    </submittedName>
</protein>
<organismHost>
    <name type="scientific">Micromonas pusilla</name>
    <name type="common">Picoplanktonic green alga</name>
    <name type="synonym">Chromulina pusilla</name>
    <dbReference type="NCBI Taxonomy" id="38833"/>
</organismHost>
<dbReference type="EMBL" id="JF974320">
    <property type="protein sequence ID" value="AET84936.1"/>
    <property type="molecule type" value="Genomic_DNA"/>
</dbReference>
<evidence type="ECO:0000313" key="2">
    <source>
        <dbReference type="EMBL" id="AET84936.1"/>
    </source>
</evidence>
<reference evidence="2 3" key="1">
    <citation type="submission" date="2010-12" db="EMBL/GenBank/DDBJ databases">
        <title>The Genome Sequence of Micromonas pusilla virus SP1.</title>
        <authorList>
            <consortium name="The Broad Institute Genome Sequencing Platform"/>
            <person name="Henn M.R."/>
            <person name="Suttle C."/>
            <person name="Winget D."/>
            <person name="Chan A."/>
            <person name="Levin J."/>
            <person name="Malboeuf C."/>
            <person name="Casali M."/>
            <person name="Russ C."/>
            <person name="Lennon N."/>
            <person name="Chapman S.B."/>
            <person name="Erlich R."/>
            <person name="Young S.K."/>
            <person name="Yandava C."/>
            <person name="Zeng Q."/>
            <person name="Alvarado L."/>
            <person name="Anderson S."/>
            <person name="Berlin A."/>
            <person name="Chen Z."/>
            <person name="Freedman E."/>
            <person name="Gellesch M."/>
            <person name="Goldberg J."/>
            <person name="Green L."/>
            <person name="Griggs A."/>
            <person name="Gujja S."/>
            <person name="Heilman E.R."/>
            <person name="Heiman D."/>
            <person name="Hollinger A."/>
            <person name="Howarth C."/>
            <person name="Larson L."/>
            <person name="Mehta T."/>
            <person name="Pearson M."/>
            <person name="Roberts A."/>
            <person name="Ryan E."/>
            <person name="Saif S."/>
            <person name="Shea T."/>
            <person name="Shenoy N."/>
            <person name="Sisk P."/>
            <person name="Stolte C."/>
            <person name="Sykes S."/>
            <person name="White J."/>
            <person name="Haas B."/>
            <person name="Nusbaum C."/>
            <person name="Birren B."/>
        </authorList>
    </citation>
    <scope>NUCLEOTIDE SEQUENCE [LARGE SCALE GENOMIC DNA]</scope>
    <source>
        <strain evidence="2 3">SP1</strain>
    </source>
</reference>
<sequence length="132" mass="15388">MNTLVPILLILFLIFISVSGYLLYEKWDKARKERKRIKDWEDKVNGKEIFFFADCDYKTRILTENPIIITKPMSSRYTFDKSIKSMILPSGAKVKGYKDDTYSVSITHGGPKVMRCIPNSHEPFRYVIISDI</sequence>
<keyword evidence="1" id="KW-0812">Transmembrane</keyword>
<keyword evidence="1" id="KW-0472">Membrane</keyword>